<accession>A0AAN8PIP1</accession>
<reference evidence="2 3" key="1">
    <citation type="submission" date="2023-10" db="EMBL/GenBank/DDBJ databases">
        <title>Genomes of two closely related lineages of the louse Polyplax serrata with different host specificities.</title>
        <authorList>
            <person name="Martinu J."/>
            <person name="Tarabai H."/>
            <person name="Stefka J."/>
            <person name="Hypsa V."/>
        </authorList>
    </citation>
    <scope>NUCLEOTIDE SEQUENCE [LARGE SCALE GENOMIC DNA]</scope>
    <source>
        <strain evidence="2">HR10_N</strain>
    </source>
</reference>
<comment type="caution">
    <text evidence="2">The sequence shown here is derived from an EMBL/GenBank/DDBJ whole genome shotgun (WGS) entry which is preliminary data.</text>
</comment>
<evidence type="ECO:0000313" key="3">
    <source>
        <dbReference type="Proteomes" id="UP001372834"/>
    </source>
</evidence>
<dbReference type="AlphaFoldDB" id="A0AAN8PIP1"/>
<dbReference type="Proteomes" id="UP001372834">
    <property type="component" value="Unassembled WGS sequence"/>
</dbReference>
<sequence length="100" mass="11215">MVCVARGSHSHPNKLCNKIRFRFGLKDLICESSDESHNTRRISSFKSEELQVYFPVFKVYVLQVLVHAGDKGDIQGTNTDDSAPKVQGVAANKNHEIENL</sequence>
<evidence type="ECO:0000313" key="2">
    <source>
        <dbReference type="EMBL" id="KAK6634400.1"/>
    </source>
</evidence>
<protein>
    <submittedName>
        <fullName evidence="2">Uncharacterized protein</fullName>
    </submittedName>
</protein>
<evidence type="ECO:0000256" key="1">
    <source>
        <dbReference type="SAM" id="MobiDB-lite"/>
    </source>
</evidence>
<feature type="region of interest" description="Disordered" evidence="1">
    <location>
        <begin position="73"/>
        <end position="100"/>
    </location>
</feature>
<gene>
    <name evidence="2" type="ORF">RUM43_011801</name>
</gene>
<organism evidence="2 3">
    <name type="scientific">Polyplax serrata</name>
    <name type="common">Common mouse louse</name>
    <dbReference type="NCBI Taxonomy" id="468196"/>
    <lineage>
        <taxon>Eukaryota</taxon>
        <taxon>Metazoa</taxon>
        <taxon>Ecdysozoa</taxon>
        <taxon>Arthropoda</taxon>
        <taxon>Hexapoda</taxon>
        <taxon>Insecta</taxon>
        <taxon>Pterygota</taxon>
        <taxon>Neoptera</taxon>
        <taxon>Paraneoptera</taxon>
        <taxon>Psocodea</taxon>
        <taxon>Troctomorpha</taxon>
        <taxon>Phthiraptera</taxon>
        <taxon>Anoplura</taxon>
        <taxon>Polyplacidae</taxon>
        <taxon>Polyplax</taxon>
    </lineage>
</organism>
<dbReference type="EMBL" id="JAWJWE010000005">
    <property type="protein sequence ID" value="KAK6634400.1"/>
    <property type="molecule type" value="Genomic_DNA"/>
</dbReference>
<name>A0AAN8PIP1_POLSC</name>
<proteinExistence type="predicted"/>